<sequence>MMKTFSGGVSITPKLMRVKMAEGENEGGHWRGDLNITIQHLRAELVGIDGMEHLELSEHPQLKEKWHNKEFSANFFANLRSLMLDICASLSTAIPSNLLPFLDNLLELEVKNCDSVERVFDLTPTYAQDGQIGTLPRLNKLQLVDLPRLKHVWNEEPKGFFDFTNLEVFKLYNCANLRYIFTPCTCLGLERLRELEVKDCPLIEEIISKEATTYNVVFPLLTSISLEHLPNLTSFYAGSGTVRCPSLQKIAVVECSSEVISTFLNEQPPNATNHASQAKLVFPYLEELELSSIKGEEMWNSQHINQSSSFKHLSILVVEDCENMRYLFTYSMIEYLDQIERLDICNCKSMEEVVLRQDVGDGKNWCKMLFPKLKVLKLKGLPKVTTFSTCSLFECPFLKELQIDNCPQLKSLISDPTSADLTPRGQVDKCDSPLFDDKVAFPDVEELTIRNMYWLKTIWQDELHEDSFCKLRILRVEQAEALRKVFPSSMLVRRFLNLEELFIEDCESLEEVFDIQGLMINVEEAEVATAAWTQFIILDIRSLPNLKHVWNKDPRELLFFHNLNDVKIWDCPNLRSLFPASVARGLLELETLAIGKCGIEEIVEKEEGEETTAPGFVFPKLNNLTLWTLPELKRFYPGMHTSEWPALKDLNIYHCDQMHILECQRFQEGEELDRIQDERSLFSFQEVIPNLKSLALTCKEATMIWEGQFPEKLLHNLETLRLRCFHVKPAVLPSGLLQRFPNIGKLVLQCNRGRELFPYGLIGEDARPIPRIHELGLQKFPDAAYMRRKESQIDALLQNVDTLKVWTCNGLMNLAPFSASFQSITFLDIFQCRALVHLFTLCTAEALVQLSVMHIRNCDLVTEIIASTGHDTDHEIVFYKLASLELHHLPSLTSFCSREHSFKFPSLTEVIVSQCPKMEIFSKGVLRTPKLQSVKPTLQEDKECWNGNLNTTIQHLYQKMVGID</sequence>
<dbReference type="SUPFAM" id="SSF52047">
    <property type="entry name" value="RNI-like"/>
    <property type="match status" value="2"/>
</dbReference>
<evidence type="ECO:0000313" key="3">
    <source>
        <dbReference type="EMBL" id="MBX32831.1"/>
    </source>
</evidence>
<reference evidence="3" key="1">
    <citation type="submission" date="2018-02" db="EMBL/GenBank/DDBJ databases">
        <title>Rhizophora mucronata_Transcriptome.</title>
        <authorList>
            <person name="Meera S.P."/>
            <person name="Sreeshan A."/>
            <person name="Augustine A."/>
        </authorList>
    </citation>
    <scope>NUCLEOTIDE SEQUENCE</scope>
    <source>
        <tissue evidence="3">Leaf</tissue>
    </source>
</reference>
<organism evidence="3">
    <name type="scientific">Rhizophora mucronata</name>
    <name type="common">Asiatic mangrove</name>
    <dbReference type="NCBI Taxonomy" id="61149"/>
    <lineage>
        <taxon>Eukaryota</taxon>
        <taxon>Viridiplantae</taxon>
        <taxon>Streptophyta</taxon>
        <taxon>Embryophyta</taxon>
        <taxon>Tracheophyta</taxon>
        <taxon>Spermatophyta</taxon>
        <taxon>Magnoliopsida</taxon>
        <taxon>eudicotyledons</taxon>
        <taxon>Gunneridae</taxon>
        <taxon>Pentapetalae</taxon>
        <taxon>rosids</taxon>
        <taxon>fabids</taxon>
        <taxon>Malpighiales</taxon>
        <taxon>Rhizophoraceae</taxon>
        <taxon>Rhizophora</taxon>
    </lineage>
</organism>
<proteinExistence type="predicted"/>
<accession>A0A2P2MRK2</accession>
<feature type="domain" description="Disease resistance protein At4g27190-like leucine-rich repeats" evidence="2">
    <location>
        <begin position="52"/>
        <end position="200"/>
    </location>
</feature>
<dbReference type="PANTHER" id="PTHR33463">
    <property type="entry name" value="NB-ARC DOMAIN-CONTAINING PROTEIN-RELATED"/>
    <property type="match status" value="1"/>
</dbReference>
<protein>
    <submittedName>
        <fullName evidence="3">Putative disease resistance protein At4g27220</fullName>
    </submittedName>
</protein>
<dbReference type="InterPro" id="IPR057135">
    <property type="entry name" value="At4g27190-like_LRR"/>
</dbReference>
<dbReference type="AlphaFoldDB" id="A0A2P2MRK2"/>
<evidence type="ECO:0000256" key="1">
    <source>
        <dbReference type="ARBA" id="ARBA00022821"/>
    </source>
</evidence>
<dbReference type="InterPro" id="IPR032675">
    <property type="entry name" value="LRR_dom_sf"/>
</dbReference>
<dbReference type="SUPFAM" id="SSF52058">
    <property type="entry name" value="L domain-like"/>
    <property type="match status" value="1"/>
</dbReference>
<dbReference type="Gene3D" id="3.80.10.10">
    <property type="entry name" value="Ribonuclease Inhibitor"/>
    <property type="match status" value="5"/>
</dbReference>
<feature type="domain" description="Disease resistance protein At4g27190-like leucine-rich repeats" evidence="2">
    <location>
        <begin position="818"/>
        <end position="921"/>
    </location>
</feature>
<dbReference type="Pfam" id="PF23247">
    <property type="entry name" value="LRR_RPS2"/>
    <property type="match status" value="4"/>
</dbReference>
<dbReference type="EMBL" id="GGEC01052347">
    <property type="protein sequence ID" value="MBX32831.1"/>
    <property type="molecule type" value="Transcribed_RNA"/>
</dbReference>
<dbReference type="InterPro" id="IPR050905">
    <property type="entry name" value="Plant_NBS-LRR"/>
</dbReference>
<feature type="domain" description="Disease resistance protein At4g27190-like leucine-rich repeats" evidence="2">
    <location>
        <begin position="444"/>
        <end position="598"/>
    </location>
</feature>
<name>A0A2P2MRK2_RHIMU</name>
<keyword evidence="1" id="KW-0611">Plant defense</keyword>
<evidence type="ECO:0000259" key="2">
    <source>
        <dbReference type="Pfam" id="PF23247"/>
    </source>
</evidence>
<feature type="domain" description="Disease resistance protein At4g27190-like leucine-rich repeats" evidence="2">
    <location>
        <begin position="285"/>
        <end position="415"/>
    </location>
</feature>
<dbReference type="PANTHER" id="PTHR33463:SF147">
    <property type="entry name" value="NB-ARC DOMAIN-CONTAINING PROTEIN"/>
    <property type="match status" value="1"/>
</dbReference>